<dbReference type="InterPro" id="IPR029058">
    <property type="entry name" value="AB_hydrolase_fold"/>
</dbReference>
<dbReference type="Proteomes" id="UP000632154">
    <property type="component" value="Unassembled WGS sequence"/>
</dbReference>
<protein>
    <recommendedName>
        <fullName evidence="4">AB hydrolase-1 domain-containing protein</fullName>
    </recommendedName>
</protein>
<reference evidence="3" key="1">
    <citation type="journal article" date="2019" name="Int. J. Syst. Evol. Microbiol.">
        <title>The Global Catalogue of Microorganisms (GCM) 10K type strain sequencing project: providing services to taxonomists for standard genome sequencing and annotation.</title>
        <authorList>
            <consortium name="The Broad Institute Genomics Platform"/>
            <consortium name="The Broad Institute Genome Sequencing Center for Infectious Disease"/>
            <person name="Wu L."/>
            <person name="Ma J."/>
        </authorList>
    </citation>
    <scope>NUCLEOTIDE SEQUENCE [LARGE SCALE GENOMIC DNA]</scope>
    <source>
        <strain evidence="3">CGMCC 1.18439</strain>
    </source>
</reference>
<name>A0ABQ3JXU9_9DEIO</name>
<dbReference type="EMBL" id="BNAL01000001">
    <property type="protein sequence ID" value="GHF92523.1"/>
    <property type="molecule type" value="Genomic_DNA"/>
</dbReference>
<organism evidence="2 3">
    <name type="scientific">Deinococcus piscis</name>
    <dbReference type="NCBI Taxonomy" id="394230"/>
    <lineage>
        <taxon>Bacteria</taxon>
        <taxon>Thermotogati</taxon>
        <taxon>Deinococcota</taxon>
        <taxon>Deinococci</taxon>
        <taxon>Deinococcales</taxon>
        <taxon>Deinococcaceae</taxon>
        <taxon>Deinococcus</taxon>
    </lineage>
</organism>
<feature type="region of interest" description="Disordered" evidence="1">
    <location>
        <begin position="282"/>
        <end position="309"/>
    </location>
</feature>
<comment type="caution">
    <text evidence="2">The sequence shown here is derived from an EMBL/GenBank/DDBJ whole genome shotgun (WGS) entry which is preliminary data.</text>
</comment>
<dbReference type="SUPFAM" id="SSF53474">
    <property type="entry name" value="alpha/beta-Hydrolases"/>
    <property type="match status" value="1"/>
</dbReference>
<keyword evidence="3" id="KW-1185">Reference proteome</keyword>
<evidence type="ECO:0008006" key="4">
    <source>
        <dbReference type="Google" id="ProtNLM"/>
    </source>
</evidence>
<gene>
    <name evidence="2" type="ORF">GCM10017783_00350</name>
</gene>
<evidence type="ECO:0000256" key="1">
    <source>
        <dbReference type="SAM" id="MobiDB-lite"/>
    </source>
</evidence>
<proteinExistence type="predicted"/>
<evidence type="ECO:0000313" key="2">
    <source>
        <dbReference type="EMBL" id="GHF92523.1"/>
    </source>
</evidence>
<evidence type="ECO:0000313" key="3">
    <source>
        <dbReference type="Proteomes" id="UP000632154"/>
    </source>
</evidence>
<accession>A0ABQ3JXU9</accession>
<sequence>MTVSVQPARTAALNFSGPAPDVVILGMSGHCAPPCAAPSDNYDLLAHAGTLDRLADAVAAAGLSVQVAGYTSNAQESYSSARISPPQRGWPALRRDYARLREEWEDNPPRVVLVGHSHGVPWLHQLVRQFPEQPVAALLDIDGVCELWNLDHRAALLELPPDLRGQPDIALACQPLPGAPWVGSSRLGPKDLVPWHVERGLEVHSVQGGYVPDPAGNYPINVFWDRTPNVRPDGSRQGLTVGHSVLEGHSRLADSQSRGVRWLAQELGRLAHEWKAQEEKRRWQLKKGRRQTSAISPELSLIHKRQPGA</sequence>